<dbReference type="EMBL" id="EF084197">
    <property type="protein sequence ID" value="ABK23522.1"/>
    <property type="molecule type" value="mRNA"/>
</dbReference>
<evidence type="ECO:0000256" key="4">
    <source>
        <dbReference type="ARBA" id="ARBA00022729"/>
    </source>
</evidence>
<keyword evidence="2" id="KW-1003">Cell membrane</keyword>
<dbReference type="InterPro" id="IPR044788">
    <property type="entry name" value="X8_dom_prot"/>
</dbReference>
<feature type="domain" description="X8" evidence="9">
    <location>
        <begin position="34"/>
        <end position="119"/>
    </location>
</feature>
<dbReference type="CAZy" id="CBM43">
    <property type="family name" value="Carbohydrate-Binding Module Family 43"/>
</dbReference>
<proteinExistence type="evidence at transcript level"/>
<dbReference type="InterPro" id="IPR012946">
    <property type="entry name" value="X8"/>
</dbReference>
<evidence type="ECO:0000256" key="1">
    <source>
        <dbReference type="ARBA" id="ARBA00004609"/>
    </source>
</evidence>
<keyword evidence="3" id="KW-0449">Lipoprotein</keyword>
<evidence type="ECO:0000259" key="9">
    <source>
        <dbReference type="SMART" id="SM00768"/>
    </source>
</evidence>
<name>A9NSB1_PICSI</name>
<accession>A9NSB1</accession>
<feature type="chain" id="PRO_5010821393" description="X8 domain-containing protein" evidence="8">
    <location>
        <begin position="25"/>
        <end position="123"/>
    </location>
</feature>
<dbReference type="EMBL" id="EF086435">
    <property type="protein sequence ID" value="ABK25697.1"/>
    <property type="molecule type" value="mRNA"/>
</dbReference>
<reference evidence="10" key="1">
    <citation type="journal article" date="2008" name="BMC Genomics">
        <title>A conifer genomics resource of 200,000 spruce (Picea spp.) ESTs and 6,464 high-quality, sequence-finished full-length cDNAs for Sitka spruce (Picea sitchensis).</title>
        <authorList>
            <person name="Ralph S.G."/>
            <person name="Chun H.J."/>
            <person name="Kolosova N."/>
            <person name="Cooper D."/>
            <person name="Oddy C."/>
            <person name="Ritland C.E."/>
            <person name="Kirkpatrick R."/>
            <person name="Moore R."/>
            <person name="Barber S."/>
            <person name="Holt R.A."/>
            <person name="Jones S.J."/>
            <person name="Marra M.A."/>
            <person name="Douglas C.J."/>
            <person name="Ritland K."/>
            <person name="Bohlmann J."/>
        </authorList>
    </citation>
    <scope>NUCLEOTIDE SEQUENCE</scope>
    <source>
        <tissue evidence="10">Green portion of the leader tissue</tissue>
    </source>
</reference>
<keyword evidence="5" id="KW-0472">Membrane</keyword>
<protein>
    <recommendedName>
        <fullName evidence="9">X8 domain-containing protein</fullName>
    </recommendedName>
</protein>
<evidence type="ECO:0000256" key="5">
    <source>
        <dbReference type="ARBA" id="ARBA00023136"/>
    </source>
</evidence>
<dbReference type="OMA" id="QWCIADQ"/>
<dbReference type="PANTHER" id="PTHR31044:SF35">
    <property type="entry name" value="GLUCAN ENDO-1,3-BETA-GLUCOSIDASE 4-LIKE"/>
    <property type="match status" value="1"/>
</dbReference>
<feature type="signal peptide" evidence="8">
    <location>
        <begin position="1"/>
        <end position="24"/>
    </location>
</feature>
<dbReference type="AlphaFoldDB" id="A9NSB1"/>
<dbReference type="FunFam" id="1.20.58.1040:FF:000001">
    <property type="entry name" value="Glucan endo-1,3-beta-glucosidase 4"/>
    <property type="match status" value="1"/>
</dbReference>
<dbReference type="GO" id="GO:0098552">
    <property type="term" value="C:side of membrane"/>
    <property type="evidence" value="ECO:0007669"/>
    <property type="project" value="UniProtKB-KW"/>
</dbReference>
<sequence>MATTTATILWPLPLLLVLMIFVSAANLTEGAVAQWCIADPQAPDDMLQSALDWVCGYGGADCSKTQPNQECFLPDNLASHASIAFNSYWQKLKHQGASCYFDSAALVTESDPSHDGCEYDFVA</sequence>
<dbReference type="GO" id="GO:0005886">
    <property type="term" value="C:plasma membrane"/>
    <property type="evidence" value="ECO:0007669"/>
    <property type="project" value="UniProtKB-SubCell"/>
</dbReference>
<evidence type="ECO:0000256" key="8">
    <source>
        <dbReference type="SAM" id="SignalP"/>
    </source>
</evidence>
<keyword evidence="3" id="KW-0336">GPI-anchor</keyword>
<dbReference type="SMART" id="SM00768">
    <property type="entry name" value="X8"/>
    <property type="match status" value="1"/>
</dbReference>
<keyword evidence="7" id="KW-0325">Glycoprotein</keyword>
<organism evidence="10">
    <name type="scientific">Picea sitchensis</name>
    <name type="common">Sitka spruce</name>
    <name type="synonym">Pinus sitchensis</name>
    <dbReference type="NCBI Taxonomy" id="3332"/>
    <lineage>
        <taxon>Eukaryota</taxon>
        <taxon>Viridiplantae</taxon>
        <taxon>Streptophyta</taxon>
        <taxon>Embryophyta</taxon>
        <taxon>Tracheophyta</taxon>
        <taxon>Spermatophyta</taxon>
        <taxon>Pinopsida</taxon>
        <taxon>Pinidae</taxon>
        <taxon>Conifers I</taxon>
        <taxon>Pinales</taxon>
        <taxon>Pinaceae</taxon>
        <taxon>Picea</taxon>
    </lineage>
</organism>
<evidence type="ECO:0000256" key="6">
    <source>
        <dbReference type="ARBA" id="ARBA00023157"/>
    </source>
</evidence>
<keyword evidence="4 8" id="KW-0732">Signal</keyword>
<keyword evidence="6" id="KW-1015">Disulfide bond</keyword>
<dbReference type="Gene3D" id="1.20.58.1040">
    <property type="match status" value="1"/>
</dbReference>
<comment type="subcellular location">
    <subcellularLocation>
        <location evidence="1">Cell membrane</location>
        <topology evidence="1">Lipid-anchor</topology>
        <topology evidence="1">GPI-anchor</topology>
    </subcellularLocation>
</comment>
<evidence type="ECO:0000256" key="3">
    <source>
        <dbReference type="ARBA" id="ARBA00022622"/>
    </source>
</evidence>
<dbReference type="GO" id="GO:0009506">
    <property type="term" value="C:plasmodesma"/>
    <property type="evidence" value="ECO:0007669"/>
    <property type="project" value="UniProtKB-ARBA"/>
</dbReference>
<evidence type="ECO:0000313" key="10">
    <source>
        <dbReference type="EMBL" id="ABK23522.1"/>
    </source>
</evidence>
<evidence type="ECO:0000256" key="7">
    <source>
        <dbReference type="ARBA" id="ARBA00023180"/>
    </source>
</evidence>
<evidence type="ECO:0000256" key="2">
    <source>
        <dbReference type="ARBA" id="ARBA00022475"/>
    </source>
</evidence>
<dbReference type="Pfam" id="PF07983">
    <property type="entry name" value="X8"/>
    <property type="match status" value="1"/>
</dbReference>
<dbReference type="PANTHER" id="PTHR31044">
    <property type="entry name" value="BETA-1,3 GLUCANASE"/>
    <property type="match status" value="1"/>
</dbReference>